<comment type="caution">
    <text evidence="1">The sequence shown here is derived from an EMBL/GenBank/DDBJ whole genome shotgun (WGS) entry which is preliminary data.</text>
</comment>
<name>A0AAD6R426_9ROSI</name>
<dbReference type="EMBL" id="JAQIZT010000004">
    <property type="protein sequence ID" value="KAJ7001360.1"/>
    <property type="molecule type" value="Genomic_DNA"/>
</dbReference>
<organism evidence="1 2">
    <name type="scientific">Populus alba x Populus x berolinensis</name>
    <dbReference type="NCBI Taxonomy" id="444605"/>
    <lineage>
        <taxon>Eukaryota</taxon>
        <taxon>Viridiplantae</taxon>
        <taxon>Streptophyta</taxon>
        <taxon>Embryophyta</taxon>
        <taxon>Tracheophyta</taxon>
        <taxon>Spermatophyta</taxon>
        <taxon>Magnoliopsida</taxon>
        <taxon>eudicotyledons</taxon>
        <taxon>Gunneridae</taxon>
        <taxon>Pentapetalae</taxon>
        <taxon>rosids</taxon>
        <taxon>fabids</taxon>
        <taxon>Malpighiales</taxon>
        <taxon>Salicaceae</taxon>
        <taxon>Saliceae</taxon>
        <taxon>Populus</taxon>
    </lineage>
</organism>
<evidence type="ECO:0000313" key="1">
    <source>
        <dbReference type="EMBL" id="KAJ7001360.1"/>
    </source>
</evidence>
<dbReference type="PANTHER" id="PTHR31587:SF4">
    <property type="entry name" value="TRANSMEMBRANE PROTEIN (DUF2215)"/>
    <property type="match status" value="1"/>
</dbReference>
<accession>A0AAD6R426</accession>
<dbReference type="Proteomes" id="UP001164929">
    <property type="component" value="Chromosome 4"/>
</dbReference>
<evidence type="ECO:0000313" key="2">
    <source>
        <dbReference type="Proteomes" id="UP001164929"/>
    </source>
</evidence>
<gene>
    <name evidence="1" type="ORF">NC653_011705</name>
</gene>
<dbReference type="AlphaFoldDB" id="A0AAD6R426"/>
<reference evidence="1 2" key="1">
    <citation type="journal article" date="2023" name="Mol. Ecol. Resour.">
        <title>Chromosome-level genome assembly of a triploid poplar Populus alba 'Berolinensis'.</title>
        <authorList>
            <person name="Chen S."/>
            <person name="Yu Y."/>
            <person name="Wang X."/>
            <person name="Wang S."/>
            <person name="Zhang T."/>
            <person name="Zhou Y."/>
            <person name="He R."/>
            <person name="Meng N."/>
            <person name="Wang Y."/>
            <person name="Liu W."/>
            <person name="Liu Z."/>
            <person name="Liu J."/>
            <person name="Guo Q."/>
            <person name="Huang H."/>
            <person name="Sederoff R.R."/>
            <person name="Wang G."/>
            <person name="Qu G."/>
            <person name="Chen S."/>
        </authorList>
    </citation>
    <scope>NUCLEOTIDE SEQUENCE [LARGE SCALE GENOMIC DNA]</scope>
    <source>
        <strain evidence="1">SC-2020</strain>
    </source>
</reference>
<proteinExistence type="predicted"/>
<protein>
    <submittedName>
        <fullName evidence="1">Uncharacterized protein</fullName>
    </submittedName>
</protein>
<dbReference type="PANTHER" id="PTHR31587">
    <property type="entry name" value="TRANSMEMBRANE PROTEIN (DUF2215)"/>
    <property type="match status" value="1"/>
</dbReference>
<sequence>MCPQEKWEKIDKGGWWVRSMPPFDHKSLDIRMVGVSSETLELSIEEGWFYHFCSSCCFQD</sequence>
<keyword evidence="2" id="KW-1185">Reference proteome</keyword>